<dbReference type="EMBL" id="VXIV02001964">
    <property type="protein sequence ID" value="KAF6028309.1"/>
    <property type="molecule type" value="Genomic_DNA"/>
</dbReference>
<keyword evidence="4" id="KW-1185">Reference proteome</keyword>
<evidence type="ECO:0000313" key="4">
    <source>
        <dbReference type="Proteomes" id="UP000593567"/>
    </source>
</evidence>
<feature type="compositionally biased region" description="Polar residues" evidence="1">
    <location>
        <begin position="159"/>
        <end position="173"/>
    </location>
</feature>
<sequence>MGIYNYFAMLFLCLLLICSCIVQETSAADMVRCGTDNSILQPVLHDSLVYIQIVGCAEGFQLRGDSSTLLTCDSETGRLETEPGSAVPECVGGPVSAVPTTTISQTNTRSSQATGTPSTSAKTSTSTTTTSSPLETTQKTSSSAMTSSPASTPISASTWESARNTSKGQGDCVSNTYEYAEDIEGGSEDAPNEYEFADDIEGGSEDAPNEYEFADDIEGGSEDAPNEYEFADDVEANPDGVSNVYEDTEDSAGPAHNLYGDADDLAADPQSEGGPVHAPNAYEVTERANTEDAAAVADSRWQTDTADTIYSNSGQKRHRESEENQCYSSILAANKTKSRTTPGESLEMVDNDLYGSSEEF</sequence>
<feature type="region of interest" description="Disordered" evidence="1">
    <location>
        <begin position="335"/>
        <end position="360"/>
    </location>
</feature>
<reference evidence="3" key="1">
    <citation type="submission" date="2020-06" db="EMBL/GenBank/DDBJ databases">
        <title>Draft genome of Bugula neritina, a colonial animal packing powerful symbionts and potential medicines.</title>
        <authorList>
            <person name="Rayko M."/>
        </authorList>
    </citation>
    <scope>NUCLEOTIDE SEQUENCE [LARGE SCALE GENOMIC DNA]</scope>
    <source>
        <strain evidence="3">Kwan_BN1</strain>
    </source>
</reference>
<dbReference type="AlphaFoldDB" id="A0A7J7JPP3"/>
<feature type="compositionally biased region" description="Polar residues" evidence="1">
    <location>
        <begin position="98"/>
        <end position="113"/>
    </location>
</feature>
<proteinExistence type="predicted"/>
<comment type="caution">
    <text evidence="3">The sequence shown here is derived from an EMBL/GenBank/DDBJ whole genome shotgun (WGS) entry which is preliminary data.</text>
</comment>
<protein>
    <submittedName>
        <fullName evidence="3">Uncharacterized protein</fullName>
    </submittedName>
</protein>
<feature type="region of interest" description="Disordered" evidence="1">
    <location>
        <begin position="236"/>
        <end position="279"/>
    </location>
</feature>
<name>A0A7J7JPP3_BUGNE</name>
<feature type="region of interest" description="Disordered" evidence="1">
    <location>
        <begin position="76"/>
        <end position="173"/>
    </location>
</feature>
<keyword evidence="2" id="KW-0732">Signal</keyword>
<feature type="region of interest" description="Disordered" evidence="1">
    <location>
        <begin position="306"/>
        <end position="325"/>
    </location>
</feature>
<evidence type="ECO:0000256" key="2">
    <source>
        <dbReference type="SAM" id="SignalP"/>
    </source>
</evidence>
<evidence type="ECO:0000313" key="3">
    <source>
        <dbReference type="EMBL" id="KAF6028309.1"/>
    </source>
</evidence>
<feature type="compositionally biased region" description="Low complexity" evidence="1">
    <location>
        <begin position="114"/>
        <end position="158"/>
    </location>
</feature>
<feature type="signal peptide" evidence="2">
    <location>
        <begin position="1"/>
        <end position="27"/>
    </location>
</feature>
<evidence type="ECO:0000256" key="1">
    <source>
        <dbReference type="SAM" id="MobiDB-lite"/>
    </source>
</evidence>
<organism evidence="3 4">
    <name type="scientific">Bugula neritina</name>
    <name type="common">Brown bryozoan</name>
    <name type="synonym">Sertularia neritina</name>
    <dbReference type="NCBI Taxonomy" id="10212"/>
    <lineage>
        <taxon>Eukaryota</taxon>
        <taxon>Metazoa</taxon>
        <taxon>Spiralia</taxon>
        <taxon>Lophotrochozoa</taxon>
        <taxon>Bryozoa</taxon>
        <taxon>Gymnolaemata</taxon>
        <taxon>Cheilostomatida</taxon>
        <taxon>Flustrina</taxon>
        <taxon>Buguloidea</taxon>
        <taxon>Bugulidae</taxon>
        <taxon>Bugula</taxon>
    </lineage>
</organism>
<accession>A0A7J7JPP3</accession>
<dbReference type="Proteomes" id="UP000593567">
    <property type="component" value="Unassembled WGS sequence"/>
</dbReference>
<gene>
    <name evidence="3" type="ORF">EB796_013382</name>
</gene>
<feature type="chain" id="PRO_5029540910" evidence="2">
    <location>
        <begin position="28"/>
        <end position="360"/>
    </location>
</feature>